<reference evidence="1 2" key="1">
    <citation type="submission" date="2015-08" db="EMBL/GenBank/DDBJ databases">
        <title>Next Generation Sequencing and Analysis of the Genome of Puccinia sorghi L Schw, the Causal Agent of Maize Common Rust.</title>
        <authorList>
            <person name="Rochi L."/>
            <person name="Burguener G."/>
            <person name="Darino M."/>
            <person name="Turjanski A."/>
            <person name="Kreff E."/>
            <person name="Dieguez M.J."/>
            <person name="Sacco F."/>
        </authorList>
    </citation>
    <scope>NUCLEOTIDE SEQUENCE [LARGE SCALE GENOMIC DNA]</scope>
    <source>
        <strain evidence="1 2">RO10H11247</strain>
    </source>
</reference>
<organism evidence="1 2">
    <name type="scientific">Puccinia sorghi</name>
    <dbReference type="NCBI Taxonomy" id="27349"/>
    <lineage>
        <taxon>Eukaryota</taxon>
        <taxon>Fungi</taxon>
        <taxon>Dikarya</taxon>
        <taxon>Basidiomycota</taxon>
        <taxon>Pucciniomycotina</taxon>
        <taxon>Pucciniomycetes</taxon>
        <taxon>Pucciniales</taxon>
        <taxon>Pucciniaceae</taxon>
        <taxon>Puccinia</taxon>
    </lineage>
</organism>
<protein>
    <submittedName>
        <fullName evidence="1">Uncharacterized protein</fullName>
    </submittedName>
</protein>
<comment type="caution">
    <text evidence="1">The sequence shown here is derived from an EMBL/GenBank/DDBJ whole genome shotgun (WGS) entry which is preliminary data.</text>
</comment>
<sequence>MPKTHQLETIMAIGNHPIQIHGINNSGRLKFNVDLFEGEGPYESERRYLVGILNSIPRPEQWNFQLTNTQLTRASRILRSKRAIKSIPPVTKIRKFMGNIHRWYQYWNTHAKIDFSSLHKGEEVSKHQYALPIFLFFVEMIIYLIPFKQDLPFDVELDYPQEMSNAIDSFLVFNTIMNNNPPENGESEIWMERRRSFKDNLKHIKTRPFGIIWNLLAFWMESHYTAVWNALKQVQDLHVCQFVKSFFNFMFTHGIETLNENLRDYLPPE</sequence>
<name>A0A0L6UXS7_9BASI</name>
<proteinExistence type="predicted"/>
<dbReference type="OrthoDB" id="2518535at2759"/>
<dbReference type="EMBL" id="LAVV01008484">
    <property type="protein sequence ID" value="KNZ52680.1"/>
    <property type="molecule type" value="Genomic_DNA"/>
</dbReference>
<gene>
    <name evidence="1" type="ORF">VP01_3484g2</name>
</gene>
<dbReference type="VEuPathDB" id="FungiDB:VP01_3484g2"/>
<evidence type="ECO:0000313" key="2">
    <source>
        <dbReference type="Proteomes" id="UP000037035"/>
    </source>
</evidence>
<dbReference type="Proteomes" id="UP000037035">
    <property type="component" value="Unassembled WGS sequence"/>
</dbReference>
<accession>A0A0L6UXS7</accession>
<evidence type="ECO:0000313" key="1">
    <source>
        <dbReference type="EMBL" id="KNZ52680.1"/>
    </source>
</evidence>
<dbReference type="AlphaFoldDB" id="A0A0L6UXS7"/>
<keyword evidence="2" id="KW-1185">Reference proteome</keyword>